<comment type="caution">
    <text evidence="2">The sequence shown here is derived from an EMBL/GenBank/DDBJ whole genome shotgun (WGS) entry which is preliminary data.</text>
</comment>
<dbReference type="InterPro" id="IPR029006">
    <property type="entry name" value="ADF-H/Gelsolin-like_dom_sf"/>
</dbReference>
<accession>A0ABD0R596</accession>
<proteinExistence type="predicted"/>
<organism evidence="2 3">
    <name type="scientific">Cirrhinus mrigala</name>
    <name type="common">Mrigala</name>
    <dbReference type="NCBI Taxonomy" id="683832"/>
    <lineage>
        <taxon>Eukaryota</taxon>
        <taxon>Metazoa</taxon>
        <taxon>Chordata</taxon>
        <taxon>Craniata</taxon>
        <taxon>Vertebrata</taxon>
        <taxon>Euteleostomi</taxon>
        <taxon>Actinopterygii</taxon>
        <taxon>Neopterygii</taxon>
        <taxon>Teleostei</taxon>
        <taxon>Ostariophysi</taxon>
        <taxon>Cypriniformes</taxon>
        <taxon>Cyprinidae</taxon>
        <taxon>Labeoninae</taxon>
        <taxon>Labeonini</taxon>
        <taxon>Cirrhinus</taxon>
    </lineage>
</organism>
<feature type="non-terminal residue" evidence="2">
    <location>
        <position position="1"/>
    </location>
</feature>
<feature type="non-terminal residue" evidence="2">
    <location>
        <position position="51"/>
    </location>
</feature>
<evidence type="ECO:0000313" key="2">
    <source>
        <dbReference type="EMBL" id="KAL0193676.1"/>
    </source>
</evidence>
<dbReference type="Gene3D" id="3.40.20.10">
    <property type="entry name" value="Severin"/>
    <property type="match status" value="1"/>
</dbReference>
<feature type="domain" description="Gelsolin-like" evidence="1">
    <location>
        <begin position="2"/>
        <end position="41"/>
    </location>
</feature>
<reference evidence="2 3" key="1">
    <citation type="submission" date="2024-05" db="EMBL/GenBank/DDBJ databases">
        <title>Genome sequencing and assembly of Indian major carp, Cirrhinus mrigala (Hamilton, 1822).</title>
        <authorList>
            <person name="Mohindra V."/>
            <person name="Chowdhury L.M."/>
            <person name="Lal K."/>
            <person name="Jena J.K."/>
        </authorList>
    </citation>
    <scope>NUCLEOTIDE SEQUENCE [LARGE SCALE GENOMIC DNA]</scope>
    <source>
        <strain evidence="2">CM1030</strain>
        <tissue evidence="2">Blood</tissue>
    </source>
</reference>
<protein>
    <recommendedName>
        <fullName evidence="1">Gelsolin-like domain-containing protein</fullName>
    </recommendedName>
</protein>
<dbReference type="InterPro" id="IPR007123">
    <property type="entry name" value="Gelsolin-like_dom"/>
</dbReference>
<keyword evidence="3" id="KW-1185">Reference proteome</keyword>
<evidence type="ECO:0000313" key="3">
    <source>
        <dbReference type="Proteomes" id="UP001529510"/>
    </source>
</evidence>
<dbReference type="SUPFAM" id="SSF55753">
    <property type="entry name" value="Actin depolymerizing proteins"/>
    <property type="match status" value="1"/>
</dbReference>
<gene>
    <name evidence="2" type="ORF">M9458_011972</name>
</gene>
<evidence type="ECO:0000259" key="1">
    <source>
        <dbReference type="Pfam" id="PF00626"/>
    </source>
</evidence>
<sequence length="51" mass="5734">EKSSRDEQGACAMLATQLDSFLGGEPVQHRQVQGYESPEFMRLFPKGVSYK</sequence>
<dbReference type="EMBL" id="JAMKFB020000005">
    <property type="protein sequence ID" value="KAL0193676.1"/>
    <property type="molecule type" value="Genomic_DNA"/>
</dbReference>
<name>A0ABD0R596_CIRMR</name>
<dbReference type="AlphaFoldDB" id="A0ABD0R596"/>
<dbReference type="Pfam" id="PF00626">
    <property type="entry name" value="Gelsolin"/>
    <property type="match status" value="1"/>
</dbReference>
<dbReference type="Proteomes" id="UP001529510">
    <property type="component" value="Unassembled WGS sequence"/>
</dbReference>